<evidence type="ECO:0000259" key="2">
    <source>
        <dbReference type="PROSITE" id="PS50263"/>
    </source>
</evidence>
<evidence type="ECO:0000313" key="3">
    <source>
        <dbReference type="EMBL" id="MFA1557429.1"/>
    </source>
</evidence>
<dbReference type="Proteomes" id="UP001569904">
    <property type="component" value="Unassembled WGS sequence"/>
</dbReference>
<dbReference type="Pfam" id="PF00795">
    <property type="entry name" value="CN_hydrolase"/>
    <property type="match status" value="1"/>
</dbReference>
<dbReference type="CDD" id="cd07582">
    <property type="entry name" value="nitrilase_4"/>
    <property type="match status" value="1"/>
</dbReference>
<reference evidence="3 4" key="1">
    <citation type="submission" date="2023-11" db="EMBL/GenBank/DDBJ databases">
        <title>Actinomadura monticuli sp. nov., isolated from volcanic ash.</title>
        <authorList>
            <person name="Lee S.D."/>
            <person name="Yang H."/>
            <person name="Kim I.S."/>
        </authorList>
    </citation>
    <scope>NUCLEOTIDE SEQUENCE [LARGE SCALE GENOMIC DNA]</scope>
    <source>
        <strain evidence="3 4">DSM 45346</strain>
    </source>
</reference>
<comment type="caution">
    <text evidence="3">The sequence shown here is derived from an EMBL/GenBank/DDBJ whole genome shotgun (WGS) entry which is preliminary data.</text>
</comment>
<dbReference type="SUPFAM" id="SSF56317">
    <property type="entry name" value="Carbon-nitrogen hydrolase"/>
    <property type="match status" value="1"/>
</dbReference>
<dbReference type="InterPro" id="IPR003010">
    <property type="entry name" value="C-N_Hydrolase"/>
</dbReference>
<keyword evidence="4" id="KW-1185">Reference proteome</keyword>
<name>A0ABV4R3E1_9ACTN</name>
<protein>
    <submittedName>
        <fullName evidence="3">Nitrilase-related carbon-nitrogen hydrolase</fullName>
    </submittedName>
</protein>
<evidence type="ECO:0000256" key="1">
    <source>
        <dbReference type="ARBA" id="ARBA00022801"/>
    </source>
</evidence>
<evidence type="ECO:0000313" key="4">
    <source>
        <dbReference type="Proteomes" id="UP001569904"/>
    </source>
</evidence>
<organism evidence="3 4">
    <name type="scientific">Actinomadura chokoriensis</name>
    <dbReference type="NCBI Taxonomy" id="454156"/>
    <lineage>
        <taxon>Bacteria</taxon>
        <taxon>Bacillati</taxon>
        <taxon>Actinomycetota</taxon>
        <taxon>Actinomycetes</taxon>
        <taxon>Streptosporangiales</taxon>
        <taxon>Thermomonosporaceae</taxon>
        <taxon>Actinomadura</taxon>
    </lineage>
</organism>
<accession>A0ABV4R3E1</accession>
<dbReference type="PROSITE" id="PS50263">
    <property type="entry name" value="CN_HYDROLASE"/>
    <property type="match status" value="1"/>
</dbReference>
<dbReference type="PANTHER" id="PTHR43674:SF2">
    <property type="entry name" value="BETA-UREIDOPROPIONASE"/>
    <property type="match status" value="1"/>
</dbReference>
<dbReference type="Gene3D" id="3.60.110.10">
    <property type="entry name" value="Carbon-nitrogen hydrolase"/>
    <property type="match status" value="1"/>
</dbReference>
<dbReference type="RefSeq" id="WP_371944175.1">
    <property type="nucleotide sequence ID" value="NZ_JAXCEH010000021.1"/>
</dbReference>
<dbReference type="InterPro" id="IPR050345">
    <property type="entry name" value="Aliph_Amidase/BUP"/>
</dbReference>
<dbReference type="EMBL" id="JAXCEH010000021">
    <property type="protein sequence ID" value="MFA1557429.1"/>
    <property type="molecule type" value="Genomic_DNA"/>
</dbReference>
<gene>
    <name evidence="3" type="ORF">SM436_27430</name>
</gene>
<dbReference type="PANTHER" id="PTHR43674">
    <property type="entry name" value="NITRILASE C965.09-RELATED"/>
    <property type="match status" value="1"/>
</dbReference>
<dbReference type="GO" id="GO:0016787">
    <property type="term" value="F:hydrolase activity"/>
    <property type="evidence" value="ECO:0007669"/>
    <property type="project" value="UniProtKB-KW"/>
</dbReference>
<keyword evidence="1 3" id="KW-0378">Hydrolase</keyword>
<feature type="domain" description="CN hydrolase" evidence="2">
    <location>
        <begin position="19"/>
        <end position="281"/>
    </location>
</feature>
<proteinExistence type="predicted"/>
<sequence length="345" mass="37435">MNQIPATAETAYRALALQTRTQAVNGMSGAEARETMAASIARIGGEVTAAKRWVGPDLRLVVLPEYVLSGFPMGEPVERWRDMAALAPDGPEYEALAAVAAREGLFLSGNAYESDPNFPGLYFQASFVIGPTGDTVLRYRRLHSLYSPSPYDVWDRYLDLYGMDAVLPVARTEIGNLACIASEEILYPELARALALRGAEVFCHSTSEVTSPALTPKEIGRRARAVENIAYVVSANSGGLHGIPIPGDSTSGGSKIVDYEGRVLAEAASGESVVAYAELDLAALRRNRARPGMGNLLSRVKPGLWADEYARHDVERPNGLDGRAPERTWFARRQQESIDRLTGPR</sequence>
<dbReference type="InterPro" id="IPR036526">
    <property type="entry name" value="C-N_Hydrolase_sf"/>
</dbReference>